<proteinExistence type="predicted"/>
<reference evidence="1" key="1">
    <citation type="submission" date="2021-08" db="EMBL/GenBank/DDBJ databases">
        <title>The first chromosome-level gecko genome reveals the dynamic sex chromosomes of Neotropical dwarf geckos (Sphaerodactylidae: Sphaerodactylus).</title>
        <authorList>
            <person name="Pinto B.J."/>
            <person name="Keating S.E."/>
            <person name="Gamble T."/>
        </authorList>
    </citation>
    <scope>NUCLEOTIDE SEQUENCE</scope>
    <source>
        <strain evidence="1">TG3544</strain>
    </source>
</reference>
<sequence length="281" mass="30823">MDPWSHFSKYHIGHSQLKLESTYQGQFTNGMRHGYGVRQSVPYGMAAVVRNPLRTSLTSLRSEHSNGTLLQHDSPSANLENLPMTPTITRGGFALSLYGDADAGKLKKGGLFRRSSLFGKLKKSESKTSLSSQRSRLSFLKSESGVSSGSDVASTASLGEGAEGEDFPPFDADIDATTTESYMGEWKNDKRSGFGVSERSSGLKYEGEWLDNVRHGYGCTTLPDGKKEEGKYRMNVLIKGMKKRVIPLKSAKIRQKVDRSIEGAQRASTIARQKSEIAASR</sequence>
<protein>
    <submittedName>
        <fullName evidence="1">Junctophilin-2</fullName>
    </submittedName>
</protein>
<name>A0ACB8F5Q6_9SAUR</name>
<comment type="caution">
    <text evidence="1">The sequence shown here is derived from an EMBL/GenBank/DDBJ whole genome shotgun (WGS) entry which is preliminary data.</text>
</comment>
<dbReference type="EMBL" id="CM037618">
    <property type="protein sequence ID" value="KAH8000663.1"/>
    <property type="molecule type" value="Genomic_DNA"/>
</dbReference>
<gene>
    <name evidence="1" type="primary">JPH2</name>
    <name evidence="1" type="ORF">K3G42_027395</name>
</gene>
<evidence type="ECO:0000313" key="2">
    <source>
        <dbReference type="Proteomes" id="UP000827872"/>
    </source>
</evidence>
<dbReference type="Proteomes" id="UP000827872">
    <property type="component" value="Linkage Group LG05"/>
</dbReference>
<organism evidence="1 2">
    <name type="scientific">Sphaerodactylus townsendi</name>
    <dbReference type="NCBI Taxonomy" id="933632"/>
    <lineage>
        <taxon>Eukaryota</taxon>
        <taxon>Metazoa</taxon>
        <taxon>Chordata</taxon>
        <taxon>Craniata</taxon>
        <taxon>Vertebrata</taxon>
        <taxon>Euteleostomi</taxon>
        <taxon>Lepidosauria</taxon>
        <taxon>Squamata</taxon>
        <taxon>Bifurcata</taxon>
        <taxon>Gekkota</taxon>
        <taxon>Sphaerodactylidae</taxon>
        <taxon>Sphaerodactylus</taxon>
    </lineage>
</organism>
<accession>A0ACB8F5Q6</accession>
<keyword evidence="2" id="KW-1185">Reference proteome</keyword>
<evidence type="ECO:0000313" key="1">
    <source>
        <dbReference type="EMBL" id="KAH8000663.1"/>
    </source>
</evidence>